<keyword evidence="3" id="KW-1185">Reference proteome</keyword>
<feature type="compositionally biased region" description="Basic and acidic residues" evidence="1">
    <location>
        <begin position="258"/>
        <end position="270"/>
    </location>
</feature>
<organism evidence="2 3">
    <name type="scientific">Aphidius gifuensis</name>
    <name type="common">Parasitoid wasp</name>
    <dbReference type="NCBI Taxonomy" id="684658"/>
    <lineage>
        <taxon>Eukaryota</taxon>
        <taxon>Metazoa</taxon>
        <taxon>Ecdysozoa</taxon>
        <taxon>Arthropoda</taxon>
        <taxon>Hexapoda</taxon>
        <taxon>Insecta</taxon>
        <taxon>Pterygota</taxon>
        <taxon>Neoptera</taxon>
        <taxon>Endopterygota</taxon>
        <taxon>Hymenoptera</taxon>
        <taxon>Apocrita</taxon>
        <taxon>Ichneumonoidea</taxon>
        <taxon>Braconidae</taxon>
        <taxon>Aphidiinae</taxon>
        <taxon>Aphidius</taxon>
    </lineage>
</organism>
<sequence>MAKAFNINIESLREKSRELLLKIEKNSIIVSEEIKNLHSEIRLPQAEKKNKCVISRPEGPKDYWKIRNDSSGVSGLLCPNLFEKDSQIFSSRLGDNCDEKDSNMTIGGGKILLTSKPQIIHSPLRRPVQGCYCNEPRKIQPRSARTIHHKPLSTACKHCQSNYELNYDKQHTENTLLTPALSYETLQRVQRINYTPRSQFLRKVQQKLSNNHSYHQDVVNGDDNHHHHVELTSTDRNNNFDNESPSSPTNKYRHNLIKHQENKQNFRHVENNYNSTSDRSKKSSSDDNEIQEIIVTADVHKSDDSPSEDEITRLQLNLENKLKNPQKKSSIINKKNSSNKSLAVIEKTRESSPEIETILPPKKINKNKPKKTISSVSLKNKNELSKNNENNDNNKNKTTRLLTQKNCCYDNCLINEKNKKYKRKKKTLNCCHHNDSDLSKYLLPDKPDDEAIELRKFRDKNYFDTHGSKATLLSSSSGSSFEQFELNERLFPENIGRISRDDLVVSMPICTTKQLKKIHYFPRNIVQQEKNNQHFASKKYNHANCPLIGHAIDIGVLKTQRPKNSLALKFQDGVF</sequence>
<dbReference type="OrthoDB" id="10002384at2759"/>
<feature type="compositionally biased region" description="Polar residues" evidence="1">
    <location>
        <begin position="231"/>
        <end position="250"/>
    </location>
</feature>
<accession>A0A835CN42</accession>
<dbReference type="EMBL" id="JACMRX010000006">
    <property type="protein sequence ID" value="KAF7987753.1"/>
    <property type="molecule type" value="Genomic_DNA"/>
</dbReference>
<dbReference type="Proteomes" id="UP000639338">
    <property type="component" value="Unassembled WGS sequence"/>
</dbReference>
<comment type="caution">
    <text evidence="2">The sequence shown here is derived from an EMBL/GenBank/DDBJ whole genome shotgun (WGS) entry which is preliminary data.</text>
</comment>
<reference evidence="2 3" key="1">
    <citation type="submission" date="2020-08" db="EMBL/GenBank/DDBJ databases">
        <title>Aphidius gifuensis genome sequencing and assembly.</title>
        <authorList>
            <person name="Du Z."/>
        </authorList>
    </citation>
    <scope>NUCLEOTIDE SEQUENCE [LARGE SCALE GENOMIC DNA]</scope>
    <source>
        <strain evidence="2">YNYX2018</strain>
        <tissue evidence="2">Adults</tissue>
    </source>
</reference>
<protein>
    <submittedName>
        <fullName evidence="2">Uncharacterized protein</fullName>
    </submittedName>
</protein>
<dbReference type="AlphaFoldDB" id="A0A835CN42"/>
<feature type="region of interest" description="Disordered" evidence="1">
    <location>
        <begin position="361"/>
        <end position="397"/>
    </location>
</feature>
<name>A0A835CN42_APHGI</name>
<proteinExistence type="predicted"/>
<evidence type="ECO:0000313" key="3">
    <source>
        <dbReference type="Proteomes" id="UP000639338"/>
    </source>
</evidence>
<evidence type="ECO:0000256" key="1">
    <source>
        <dbReference type="SAM" id="MobiDB-lite"/>
    </source>
</evidence>
<evidence type="ECO:0000313" key="2">
    <source>
        <dbReference type="EMBL" id="KAF7987753.1"/>
    </source>
</evidence>
<feature type="region of interest" description="Disordered" evidence="1">
    <location>
        <begin position="214"/>
        <end position="288"/>
    </location>
</feature>
<gene>
    <name evidence="2" type="ORF">HCN44_003616</name>
</gene>